<evidence type="ECO:0000256" key="1">
    <source>
        <dbReference type="SAM" id="SignalP"/>
    </source>
</evidence>
<dbReference type="Pfam" id="PF01841">
    <property type="entry name" value="Transglut_core"/>
    <property type="match status" value="1"/>
</dbReference>
<comment type="caution">
    <text evidence="3">The sequence shown here is derived from an EMBL/GenBank/DDBJ whole genome shotgun (WGS) entry which is preliminary data.</text>
</comment>
<protein>
    <recommendedName>
        <fullName evidence="2">Transglutaminase-like domain-containing protein</fullName>
    </recommendedName>
</protein>
<name>A0ABP8GK16_9BACT</name>
<dbReference type="SMART" id="SM00460">
    <property type="entry name" value="TGc"/>
    <property type="match status" value="1"/>
</dbReference>
<dbReference type="Gene3D" id="2.60.40.3140">
    <property type="match status" value="1"/>
</dbReference>
<evidence type="ECO:0000313" key="4">
    <source>
        <dbReference type="Proteomes" id="UP001501725"/>
    </source>
</evidence>
<dbReference type="Gene3D" id="2.60.120.1130">
    <property type="match status" value="1"/>
</dbReference>
<keyword evidence="1" id="KW-0732">Signal</keyword>
<dbReference type="Gene3D" id="3.10.620.30">
    <property type="match status" value="1"/>
</dbReference>
<dbReference type="RefSeq" id="WP_345254598.1">
    <property type="nucleotide sequence ID" value="NZ_BAABGY010000006.1"/>
</dbReference>
<proteinExistence type="predicted"/>
<keyword evidence="4" id="KW-1185">Reference proteome</keyword>
<organism evidence="3 4">
    <name type="scientific">Flaviaesturariibacter amylovorans</name>
    <dbReference type="NCBI Taxonomy" id="1084520"/>
    <lineage>
        <taxon>Bacteria</taxon>
        <taxon>Pseudomonadati</taxon>
        <taxon>Bacteroidota</taxon>
        <taxon>Chitinophagia</taxon>
        <taxon>Chitinophagales</taxon>
        <taxon>Chitinophagaceae</taxon>
        <taxon>Flaviaestuariibacter</taxon>
    </lineage>
</organism>
<accession>A0ABP8GK16</accession>
<feature type="signal peptide" evidence="1">
    <location>
        <begin position="1"/>
        <end position="20"/>
    </location>
</feature>
<gene>
    <name evidence="3" type="ORF">GCM10023184_14040</name>
</gene>
<dbReference type="InterPro" id="IPR038765">
    <property type="entry name" value="Papain-like_cys_pep_sf"/>
</dbReference>
<evidence type="ECO:0000259" key="2">
    <source>
        <dbReference type="SMART" id="SM00460"/>
    </source>
</evidence>
<evidence type="ECO:0000313" key="3">
    <source>
        <dbReference type="EMBL" id="GAA4325828.1"/>
    </source>
</evidence>
<dbReference type="InterPro" id="IPR002931">
    <property type="entry name" value="Transglutaminase-like"/>
</dbReference>
<feature type="chain" id="PRO_5046336641" description="Transglutaminase-like domain-containing protein" evidence="1">
    <location>
        <begin position="21"/>
        <end position="636"/>
    </location>
</feature>
<dbReference type="EMBL" id="BAABGY010000006">
    <property type="protein sequence ID" value="GAA4325828.1"/>
    <property type="molecule type" value="Genomic_DNA"/>
</dbReference>
<sequence length="636" mass="71786">MIRVLLLFLLALSLSMPAGAQASFADKVQAWKIQFPKRDVVAHVFKEVVEFQLNPAPKPGEGKVQARVTSEIQLVPLKDFMKFEDGLFYYDELQIEGLKATSAEGKNVAVDKLCGSYQEDNIFHSDMKLCVVRFPLAEKGKPFTYTYTEHYRDVKFLTSVYFNQHLPAVERLIEFRIPAWLDVDLREFNFAGAPIEKATRKEGDLTVATFRMKDVPASPREGHAPSRAHSMPHLVCVSKAVTANGARQPLFESVKDLYGWYSSVCAEIGNRPEELKERVTALTAGKKTDLEKVEAIFYWVQDNIRYIAFEDGIMGFKPDAAQNVLQKKYGDCKGKANLLKEMLKLAGFDARLTWIGTSDLPYDYTLPSLAVDNHMICTVIVGGKKYYLDGTEYYMALNDYAQRIQGKQVLIEDGKNYIIEKVPEFPADHNKVKLSEKLAIDGVALSGSSAIEYNGESKSMLQSVYATIRNDKKEDALGNYLRKGNDNVVVANMKNSDVTERQKPLQVSYTVKTSNQVTRTGNELYVGLDWDKDFGDLEMPADRLSDYEFSQKYHYTVQKELQLPEGYKVDYLPAALKKAGPGCSFEGSYSSKGRTIVYTKTIVISKPILRKADFPAWNAFLSDVNKFYNEQVVLTK</sequence>
<feature type="domain" description="Transglutaminase-like" evidence="2">
    <location>
        <begin position="324"/>
        <end position="392"/>
    </location>
</feature>
<dbReference type="SUPFAM" id="SSF54001">
    <property type="entry name" value="Cysteine proteinases"/>
    <property type="match status" value="1"/>
</dbReference>
<dbReference type="Proteomes" id="UP001501725">
    <property type="component" value="Unassembled WGS sequence"/>
</dbReference>
<reference evidence="4" key="1">
    <citation type="journal article" date="2019" name="Int. J. Syst. Evol. Microbiol.">
        <title>The Global Catalogue of Microorganisms (GCM) 10K type strain sequencing project: providing services to taxonomists for standard genome sequencing and annotation.</title>
        <authorList>
            <consortium name="The Broad Institute Genomics Platform"/>
            <consortium name="The Broad Institute Genome Sequencing Center for Infectious Disease"/>
            <person name="Wu L."/>
            <person name="Ma J."/>
        </authorList>
    </citation>
    <scope>NUCLEOTIDE SEQUENCE [LARGE SCALE GENOMIC DNA]</scope>
    <source>
        <strain evidence="4">JCM 17919</strain>
    </source>
</reference>